<keyword evidence="6" id="KW-1185">Reference proteome</keyword>
<dbReference type="Pfam" id="PF13573">
    <property type="entry name" value="SprB"/>
    <property type="match status" value="10"/>
</dbReference>
<feature type="chain" id="PRO_5037510580" evidence="3">
    <location>
        <begin position="20"/>
        <end position="2046"/>
    </location>
</feature>
<organism evidence="5 6">
    <name type="scientific">Aquimarina mytili</name>
    <dbReference type="NCBI Taxonomy" id="874423"/>
    <lineage>
        <taxon>Bacteria</taxon>
        <taxon>Pseudomonadati</taxon>
        <taxon>Bacteroidota</taxon>
        <taxon>Flavobacteriia</taxon>
        <taxon>Flavobacteriales</taxon>
        <taxon>Flavobacteriaceae</taxon>
        <taxon>Aquimarina</taxon>
    </lineage>
</organism>
<proteinExistence type="predicted"/>
<gene>
    <name evidence="5" type="ORF">JJQ60_04270</name>
</gene>
<keyword evidence="1 3" id="KW-0732">Signal</keyword>
<dbReference type="Proteomes" id="UP000651057">
    <property type="component" value="Unassembled WGS sequence"/>
</dbReference>
<evidence type="ECO:0000256" key="3">
    <source>
        <dbReference type="SAM" id="SignalP"/>
    </source>
</evidence>
<feature type="domain" description="Secretion system C-terminal sorting" evidence="4">
    <location>
        <begin position="1968"/>
        <end position="2045"/>
    </location>
</feature>
<accession>A0A937D4Y8</accession>
<reference evidence="5" key="1">
    <citation type="submission" date="2021-01" db="EMBL/GenBank/DDBJ databases">
        <authorList>
            <person name="Zhong Y.L."/>
        </authorList>
    </citation>
    <scope>NUCLEOTIDE SEQUENCE</scope>
    <source>
        <strain evidence="5">KCTC 23302</strain>
    </source>
</reference>
<evidence type="ECO:0000259" key="4">
    <source>
        <dbReference type="Pfam" id="PF18962"/>
    </source>
</evidence>
<evidence type="ECO:0000313" key="6">
    <source>
        <dbReference type="Proteomes" id="UP000651057"/>
    </source>
</evidence>
<evidence type="ECO:0000313" key="5">
    <source>
        <dbReference type="EMBL" id="MBL0682719.1"/>
    </source>
</evidence>
<feature type="coiled-coil region" evidence="2">
    <location>
        <begin position="184"/>
        <end position="211"/>
    </location>
</feature>
<dbReference type="InterPro" id="IPR025667">
    <property type="entry name" value="SprB_repeat"/>
</dbReference>
<dbReference type="Pfam" id="PF18962">
    <property type="entry name" value="Por_Secre_tail"/>
    <property type="match status" value="1"/>
</dbReference>
<evidence type="ECO:0000256" key="1">
    <source>
        <dbReference type="ARBA" id="ARBA00022729"/>
    </source>
</evidence>
<dbReference type="EMBL" id="JAERQJ010000001">
    <property type="protein sequence ID" value="MBL0682719.1"/>
    <property type="molecule type" value="Genomic_DNA"/>
</dbReference>
<keyword evidence="2" id="KW-0175">Coiled coil</keyword>
<dbReference type="InterPro" id="IPR026444">
    <property type="entry name" value="Secre_tail"/>
</dbReference>
<protein>
    <submittedName>
        <fullName evidence="5">T9SS type A sorting domain-containing protein</fullName>
    </submittedName>
</protein>
<name>A0A937D4Y8_9FLAO</name>
<sequence>MKRLLLILIVLFISLGAYAQDYTIKVEGYIGMAGSSCGSSRGLMTVTLIRADGSEKIIIDNPSGLANSNYSATFVYDDSNPITGVEFYTKRRKDKIDCKRKHTRLTVPVNGFCSDTRYAAAEVHGAFPGWANISVYPNTNLSYDGVTTPYTVCETGSVNIVATAGFATPSDIYRWEYFDTIGTKEIEARELTLLKQAVEDAQQNLADCLEEPGADCRFFRARLRRAQDELNAYSGPLTEIVPFDGWKEITNKRGQSNIDLSLNDLYPNANDREKAINKNIRIRFGPGCFDYGEMSVIYLPEPPTVTKVDVIQPKCSDSQLGEIELFFDRQIYPNERIDISLERKNQADVYEAKDKNVGIQGFFEVNPTTYRYTWIPSPTADLIAGEYKVIVSGYEKDDIDKTPFCDEFIHYFEINAPTPVKFTSLATQPICVDGTGSIKVTASGGTLPGGRYQFALTGGLNTGWQSPTPNTNNTYTFSDLDSEKNYTIKVRLTNGTDSCEGTGQNPTDTNIPISKPANTIKIQSASINENPSYPGASNGAIDVILKTGSTAKSPFTYEAFLGTSLQKSETTSNISATLSGLIEGEYTIKVTDDNGCSDTFVTKVILTDAEAITIENIIVDQSVDCFNGNNGSLRAVVIGGNGNYNFKWTKVGDNLFSKSGNPIKDLEPGDYILTVGDSRTDFAIPASYAVGSKMIDNPTQVRVTDVSIEHIKCKGGNGKITVTAVGGTPPYSYRLGVIGNYTDLTNNSNIWDITIDSKMSEYLYIKDSKSCEFMVVDIITVNEPDLALTIDNISTIDNTVLGGSSGEITIDIIGGTPGYTITWQKDGALIPNTGASITGLFAGEYIATVVDNNDCSTISNVITIIDPLSLSVSKTDVSCFDGNDGKIILNPQGGTRPYSFSIDNKQSYISENDLTNLTIEGLVDGIYDVWLRDNGNLEISTPETITIDQPDKITIIQASLEHVTTIGGTDGSIAIDVIGGTGNKTFLWTKLNDPTFNKSTQNIDNLSFGVYTVIIKDEKDCSIDKTYEVKEPLPMEVVISEAVPILCHDDALGELLATVTGGYPIDSSPSDFEYMWYQIVNTIETPINIDFTIDRIKNLSAGTYKVVTKDSKGASAENIFDLVEPDDLSVTLTNTPIDVKCRGEATGSIDITVSGGPKDENTGEYLPYAFSWTKVGDPDFKATTEDLQNITAGTYEVVVIDDNLCTTSLSQAIVIEQPDAILEIYDLKPVNLTGFQTQNGSISLEVRGGTPPYNYTWTDLDNPLYTASTQDIDQLVIGRYQLIVTDKNDCTTSITQEITEPNQLIVAIQPITLDNSIQCFGEKTLVPLTTTTVGGVGSYTYEWFEENDLNTVLFTTSETTTVNAGTYVVVVTDENGNKDDDTYIITEPEILDISESVTHLLCKGDNNGRIDITVVGGVKPYSFNWSNGETTEDLSSLRAGNYTILITDTNDCTLEKEIVVNQPPGLFIDGDITRLYPSTSGARDGSVTVNIGGGIPPYTYEWRDFNGVLQASSTNVLDNIGAEKYSLRIKDFNNCELYIPDVDLFEPPPLKVVVERVNVITCNGDTSGSVIALAEGGRPFNATKQYNYAWFDADLNAPIGGNSFILENIGFGNYYVIVTDAADTEAISNVFQLVQPDQLQVELKTDFMNCGDGNDWTITPEVEGGTPPYTYLWNTNEISSIIENVVPGTYSVEITDVRGCRTRGEVTLNPPESLTVSESLTIPTCYGGSDGAIFLETKGGTPPYVFEWSNGYKTEDIENIPSGSYTITVTDSKGCKIQENIVLNDPDRLIVDLGEDVTLCKDQTIVLNATIDDPDAKYVWTSTNGYTSSEPVIEVEDSSIYEVVVTDSKGCVATDNIFIDRVTDVISAQFIASTQVFTGEEFVIVDNSNPIPDSLEWIFPKEAIVTYEDNNYAELIFETPGEYEITLQTNRGLCSATITKKVFVVDKEFEDDQAENNTEIQSYIDYLIYPNPSNNGKFTVDVSLSEKKSISLKIFNMINNTLIDFREGKENDTYKFDYDMSSLTSGVYFILLETSSASQVRKLVIE</sequence>
<dbReference type="NCBIfam" id="TIGR04183">
    <property type="entry name" value="Por_Secre_tail"/>
    <property type="match status" value="1"/>
</dbReference>
<evidence type="ECO:0000256" key="2">
    <source>
        <dbReference type="SAM" id="Coils"/>
    </source>
</evidence>
<feature type="signal peptide" evidence="3">
    <location>
        <begin position="1"/>
        <end position="19"/>
    </location>
</feature>
<comment type="caution">
    <text evidence="5">The sequence shown here is derived from an EMBL/GenBank/DDBJ whole genome shotgun (WGS) entry which is preliminary data.</text>
</comment>
<dbReference type="RefSeq" id="WP_201916950.1">
    <property type="nucleotide sequence ID" value="NZ_BAABAX010000021.1"/>
</dbReference>
<dbReference type="Gene3D" id="2.60.40.740">
    <property type="match status" value="4"/>
</dbReference>